<dbReference type="GO" id="GO:0004222">
    <property type="term" value="F:metalloendopeptidase activity"/>
    <property type="evidence" value="ECO:0007669"/>
    <property type="project" value="InterPro"/>
</dbReference>
<proteinExistence type="inferred from homology"/>
<dbReference type="InterPro" id="IPR001333">
    <property type="entry name" value="Peptidase_M32_Taq"/>
</dbReference>
<dbReference type="InterPro" id="IPR013647">
    <property type="entry name" value="OligopepF_N_dom"/>
</dbReference>
<keyword evidence="10" id="KW-1185">Reference proteome</keyword>
<keyword evidence="2 6" id="KW-0479">Metal-binding</keyword>
<dbReference type="CDD" id="cd09607">
    <property type="entry name" value="M3B_PepF"/>
    <property type="match status" value="1"/>
</dbReference>
<dbReference type="Gene3D" id="1.10.1370.20">
    <property type="entry name" value="Oligoendopeptidase f, C-terminal domain"/>
    <property type="match status" value="1"/>
</dbReference>
<keyword evidence="3 6" id="KW-0378">Hydrolase</keyword>
<gene>
    <name evidence="9" type="primary">pepF1</name>
    <name evidence="9" type="ordered locus">Curi_c05900</name>
</gene>
<keyword evidence="1 6" id="KW-0645">Protease</keyword>
<accession>K0AWQ1</accession>
<dbReference type="SUPFAM" id="SSF55486">
    <property type="entry name" value="Metalloproteases ('zincins'), catalytic domain"/>
    <property type="match status" value="1"/>
</dbReference>
<reference evidence="9 10" key="1">
    <citation type="journal article" date="2012" name="PLoS ONE">
        <title>The purine-utilizing bacterium Clostridium acidurici 9a: a genome-guided metabolic reconsideration.</title>
        <authorList>
            <person name="Hartwich K."/>
            <person name="Poehlein A."/>
            <person name="Daniel R."/>
        </authorList>
    </citation>
    <scope>NUCLEOTIDE SEQUENCE [LARGE SCALE GENOMIC DNA]</scope>
    <source>
        <strain evidence="10">ATCC 7906 / DSM 604 / BCRC 14475 / CIP 104303 / KCTC 5404 / NCIMB 10678 / 9a</strain>
    </source>
</reference>
<dbReference type="GO" id="GO:0046872">
    <property type="term" value="F:metal ion binding"/>
    <property type="evidence" value="ECO:0007669"/>
    <property type="project" value="UniProtKB-UniRule"/>
</dbReference>
<dbReference type="EMBL" id="CP003326">
    <property type="protein sequence ID" value="AFS77664.1"/>
    <property type="molecule type" value="Genomic_DNA"/>
</dbReference>
<feature type="domain" description="Oligopeptidase F N-terminal" evidence="8">
    <location>
        <begin position="115"/>
        <end position="173"/>
    </location>
</feature>
<dbReference type="InterPro" id="IPR034006">
    <property type="entry name" value="M3B_PepF_2"/>
</dbReference>
<dbReference type="STRING" id="1128398.Curi_c05900"/>
<dbReference type="Pfam" id="PF01432">
    <property type="entry name" value="Peptidase_M3"/>
    <property type="match status" value="1"/>
</dbReference>
<organism evidence="9 10">
    <name type="scientific">Gottschalkia acidurici (strain ATCC 7906 / DSM 604 / BCRC 14475 / CIP 104303 / KCTC 5404 / NCIMB 10678 / 9a)</name>
    <name type="common">Clostridium acidurici</name>
    <dbReference type="NCBI Taxonomy" id="1128398"/>
    <lineage>
        <taxon>Bacteria</taxon>
        <taxon>Bacillati</taxon>
        <taxon>Bacillota</taxon>
        <taxon>Tissierellia</taxon>
        <taxon>Tissierellales</taxon>
        <taxon>Gottschalkiaceae</taxon>
        <taxon>Gottschalkia</taxon>
    </lineage>
</organism>
<comment type="cofactor">
    <cofactor evidence="6">
        <name>Zn(2+)</name>
        <dbReference type="ChEBI" id="CHEBI:29105"/>
    </cofactor>
    <text evidence="6">Binds 1 zinc ion.</text>
</comment>
<feature type="domain" description="Peptidase M3A/M3B catalytic" evidence="7">
    <location>
        <begin position="191"/>
        <end position="572"/>
    </location>
</feature>
<keyword evidence="4 6" id="KW-0862">Zinc</keyword>
<protein>
    <submittedName>
        <fullName evidence="9">Oligoendopeptidase F-like protein</fullName>
        <ecNumber evidence="9">3.4.24.-</ecNumber>
    </submittedName>
</protein>
<dbReference type="PANTHER" id="PTHR34217">
    <property type="entry name" value="METAL-DEPENDENT CARBOXYPEPTIDASE"/>
    <property type="match status" value="1"/>
</dbReference>
<dbReference type="Gene3D" id="1.20.140.70">
    <property type="entry name" value="Oligopeptidase f, N-terminal domain"/>
    <property type="match status" value="1"/>
</dbReference>
<dbReference type="InterPro" id="IPR001567">
    <property type="entry name" value="Pept_M3A_M3B_dom"/>
</dbReference>
<evidence type="ECO:0000256" key="4">
    <source>
        <dbReference type="ARBA" id="ARBA00022833"/>
    </source>
</evidence>
<evidence type="ECO:0000259" key="8">
    <source>
        <dbReference type="Pfam" id="PF08439"/>
    </source>
</evidence>
<evidence type="ECO:0000256" key="5">
    <source>
        <dbReference type="ARBA" id="ARBA00023049"/>
    </source>
</evidence>
<dbReference type="KEGG" id="cad:Curi_c05900"/>
<dbReference type="Proteomes" id="UP000006094">
    <property type="component" value="Chromosome"/>
</dbReference>
<evidence type="ECO:0000313" key="9">
    <source>
        <dbReference type="EMBL" id="AFS77664.1"/>
    </source>
</evidence>
<sequence>MDMRWSMDELYKSIDSKEFDNDLSLCDEKLSYISSWTKSNLNSYKDAKDKIENFLKMKIDFLKVFTKLITYANLSISVNARNEEAIKSFEKLQIKYTEFTKPLVTFKSWIKLLDNLDSLVNSSDFLKEHEFYLKEIKLKSNYLLSDREEIIISKMINTGSKAWMKLYEKLVSTLLVDIDSEQLPLSVVRNLAYDKDKDIRKKAYEMELKSYKRIEDSSASCLNGIKGEVITLSSMRGFSSPLEETLINSRMDAETLDTMMSAVVEDLSSFHKYFKRKAEILGHKNGLPFYDLFAPIGDIDIKFTYKQAQDFIVDNFRTFSTNLSDFAYKAFKNKWIDAEPREGKSGGAFCSSIHSIGESRILSNFDGSFSSVTTLAHELGHAYHGSLLSDQTILNTRYPMPIAETASTFCETIVINAALSEANDKEALCILESLVSDAGQIVVDIYSRYLFESEVFKRRQEAALSVDEFKEIMINSQKTAYGCGIDDKYLHPYMWIAKSHYYSSSRSFYNFPYTFGLLFAKGLYSQYLKLGSDFVKEYDNLLSYTGKDNIYNICKTAGFDIHSIDFWRESLALVKDNIDSFIIKSK</sequence>
<dbReference type="AlphaFoldDB" id="K0AWQ1"/>
<dbReference type="PATRIC" id="fig|1128398.3.peg.623"/>
<evidence type="ECO:0000256" key="3">
    <source>
        <dbReference type="ARBA" id="ARBA00022801"/>
    </source>
</evidence>
<evidence type="ECO:0000256" key="2">
    <source>
        <dbReference type="ARBA" id="ARBA00022723"/>
    </source>
</evidence>
<dbReference type="InterPro" id="IPR011977">
    <property type="entry name" value="Pept_M3B_clade3"/>
</dbReference>
<keyword evidence="5 6" id="KW-0482">Metalloprotease</keyword>
<dbReference type="NCBIfam" id="TIGR02290">
    <property type="entry name" value="M3_fam_3"/>
    <property type="match status" value="1"/>
</dbReference>
<evidence type="ECO:0000313" key="10">
    <source>
        <dbReference type="Proteomes" id="UP000006094"/>
    </source>
</evidence>
<dbReference type="PANTHER" id="PTHR34217:SF1">
    <property type="entry name" value="CARBOXYPEPTIDASE 1"/>
    <property type="match status" value="1"/>
</dbReference>
<dbReference type="GO" id="GO:0004181">
    <property type="term" value="F:metallocarboxypeptidase activity"/>
    <property type="evidence" value="ECO:0007669"/>
    <property type="project" value="InterPro"/>
</dbReference>
<evidence type="ECO:0000256" key="1">
    <source>
        <dbReference type="ARBA" id="ARBA00022670"/>
    </source>
</evidence>
<dbReference type="HOGENOM" id="CLU_021290_3_1_9"/>
<evidence type="ECO:0000259" key="7">
    <source>
        <dbReference type="Pfam" id="PF01432"/>
    </source>
</evidence>
<dbReference type="Pfam" id="PF08439">
    <property type="entry name" value="Peptidase_M3_N"/>
    <property type="match status" value="1"/>
</dbReference>
<dbReference type="RefSeq" id="WP_014966801.1">
    <property type="nucleotide sequence ID" value="NC_018664.1"/>
</dbReference>
<dbReference type="InterPro" id="IPR042088">
    <property type="entry name" value="OligoPept_F_C"/>
</dbReference>
<comment type="similarity">
    <text evidence="6">Belongs to the peptidase M3 family.</text>
</comment>
<dbReference type="GO" id="GO:0006508">
    <property type="term" value="P:proteolysis"/>
    <property type="evidence" value="ECO:0007669"/>
    <property type="project" value="UniProtKB-KW"/>
</dbReference>
<dbReference type="EC" id="3.4.24.-" evidence="9"/>
<dbReference type="eggNOG" id="COG1164">
    <property type="taxonomic scope" value="Bacteria"/>
</dbReference>
<evidence type="ECO:0000256" key="6">
    <source>
        <dbReference type="RuleBase" id="RU003435"/>
    </source>
</evidence>
<name>K0AWQ1_GOTA9</name>